<keyword evidence="1" id="KW-1277">Toxin-antitoxin system</keyword>
<name>A0A939JPL7_9ACTN</name>
<dbReference type="Proteomes" id="UP000664781">
    <property type="component" value="Unassembled WGS sequence"/>
</dbReference>
<gene>
    <name evidence="2" type="ORF">J1792_28390</name>
</gene>
<dbReference type="AlphaFoldDB" id="A0A939JPL7"/>
<proteinExistence type="predicted"/>
<comment type="caution">
    <text evidence="2">The sequence shown here is derived from an EMBL/GenBank/DDBJ whole genome shotgun (WGS) entry which is preliminary data.</text>
</comment>
<keyword evidence="3" id="KW-1185">Reference proteome</keyword>
<dbReference type="EMBL" id="JAFMOF010000005">
    <property type="protein sequence ID" value="MBO0656516.1"/>
    <property type="molecule type" value="Genomic_DNA"/>
</dbReference>
<dbReference type="Gene3D" id="3.30.2310.20">
    <property type="entry name" value="RelE-like"/>
    <property type="match status" value="1"/>
</dbReference>
<dbReference type="InterPro" id="IPR035093">
    <property type="entry name" value="RelE/ParE_toxin_dom_sf"/>
</dbReference>
<dbReference type="RefSeq" id="WP_086573099.1">
    <property type="nucleotide sequence ID" value="NZ_JBIRWF010000001.1"/>
</dbReference>
<evidence type="ECO:0000313" key="2">
    <source>
        <dbReference type="EMBL" id="MBO0656516.1"/>
    </source>
</evidence>
<organism evidence="2 3">
    <name type="scientific">Streptomyces triculaminicus</name>
    <dbReference type="NCBI Taxonomy" id="2816232"/>
    <lineage>
        <taxon>Bacteria</taxon>
        <taxon>Bacillati</taxon>
        <taxon>Actinomycetota</taxon>
        <taxon>Actinomycetes</taxon>
        <taxon>Kitasatosporales</taxon>
        <taxon>Streptomycetaceae</taxon>
        <taxon>Streptomyces</taxon>
    </lineage>
</organism>
<dbReference type="InterPro" id="IPR007712">
    <property type="entry name" value="RelE/ParE_toxin"/>
</dbReference>
<protein>
    <submittedName>
        <fullName evidence="2">Type II toxin-antitoxin system RelE/ParE family toxin</fullName>
    </submittedName>
</protein>
<dbReference type="Pfam" id="PF05016">
    <property type="entry name" value="ParE_toxin"/>
    <property type="match status" value="1"/>
</dbReference>
<evidence type="ECO:0000256" key="1">
    <source>
        <dbReference type="ARBA" id="ARBA00022649"/>
    </source>
</evidence>
<sequence>MTYTVIWEKEATAGLNRLKARDGDKVRPLVRAVNALAGDPEPAASSKLGNGGLRRLRVGDYRATYEVDGRHIAIKVLMVGKTLA</sequence>
<dbReference type="SUPFAM" id="SSF143011">
    <property type="entry name" value="RelE-like"/>
    <property type="match status" value="1"/>
</dbReference>
<reference evidence="2" key="1">
    <citation type="submission" date="2021-03" db="EMBL/GenBank/DDBJ databases">
        <title>Streptomyces strains.</title>
        <authorList>
            <person name="Lund M.B."/>
            <person name="Toerring T."/>
        </authorList>
    </citation>
    <scope>NUCLEOTIDE SEQUENCE</scope>
    <source>
        <strain evidence="2">JCM 4242</strain>
    </source>
</reference>
<evidence type="ECO:0000313" key="3">
    <source>
        <dbReference type="Proteomes" id="UP000664781"/>
    </source>
</evidence>
<accession>A0A939JPL7</accession>